<dbReference type="RefSeq" id="WP_226585424.1">
    <property type="nucleotide sequence ID" value="NZ_BLAY01000075.1"/>
</dbReference>
<dbReference type="Gene3D" id="1.10.10.10">
    <property type="entry name" value="Winged helix-like DNA-binding domain superfamily/Winged helix DNA-binding domain"/>
    <property type="match status" value="1"/>
</dbReference>
<keyword evidence="3" id="KW-0804">Transcription</keyword>
<evidence type="ECO:0000256" key="1">
    <source>
        <dbReference type="ARBA" id="ARBA00023015"/>
    </source>
</evidence>
<dbReference type="SMART" id="SM00421">
    <property type="entry name" value="HTH_LUXR"/>
    <property type="match status" value="1"/>
</dbReference>
<sequence length="236" mass="26711">MMAGSIHTLFHAIATAQTEQELRFRFMDTVEEHFGVQRWGIYLLNQQNHLASFDVKGVSEAFVERYEKIGRSVDPVLKYVLEHHVPAHEELMLPRGSWKQSELYQRCCSEYDHAHIMTGPIVGNGQLIGTVHFARVGDTPAFNSQDLVKLSAVCTHLSTCLAALLANKRDPNPLAKRLTLRELQIADLVAKGLTNAEIGKELWITQNSVKQALKRMFRKLEVCSRTEMVAKLTDLE</sequence>
<dbReference type="Proteomes" id="UP001050975">
    <property type="component" value="Unassembled WGS sequence"/>
</dbReference>
<dbReference type="Pfam" id="PF00196">
    <property type="entry name" value="GerE"/>
    <property type="match status" value="1"/>
</dbReference>
<dbReference type="PROSITE" id="PS00622">
    <property type="entry name" value="HTH_LUXR_1"/>
    <property type="match status" value="1"/>
</dbReference>
<organism evidence="5 6">
    <name type="scientific">Microseira wollei NIES-4236</name>
    <dbReference type="NCBI Taxonomy" id="2530354"/>
    <lineage>
        <taxon>Bacteria</taxon>
        <taxon>Bacillati</taxon>
        <taxon>Cyanobacteriota</taxon>
        <taxon>Cyanophyceae</taxon>
        <taxon>Oscillatoriophycideae</taxon>
        <taxon>Aerosakkonematales</taxon>
        <taxon>Aerosakkonemataceae</taxon>
        <taxon>Microseira</taxon>
    </lineage>
</organism>
<keyword evidence="1" id="KW-0805">Transcription regulation</keyword>
<keyword evidence="2" id="KW-0238">DNA-binding</keyword>
<dbReference type="SUPFAM" id="SSF55781">
    <property type="entry name" value="GAF domain-like"/>
    <property type="match status" value="1"/>
</dbReference>
<feature type="domain" description="HTH luxR-type" evidence="4">
    <location>
        <begin position="171"/>
        <end position="236"/>
    </location>
</feature>
<accession>A0AAV3XGH0</accession>
<dbReference type="PROSITE" id="PS50043">
    <property type="entry name" value="HTH_LUXR_2"/>
    <property type="match status" value="1"/>
</dbReference>
<keyword evidence="6" id="KW-1185">Reference proteome</keyword>
<dbReference type="InterPro" id="IPR016032">
    <property type="entry name" value="Sig_transdc_resp-reg_C-effctor"/>
</dbReference>
<evidence type="ECO:0000313" key="5">
    <source>
        <dbReference type="EMBL" id="GET39821.1"/>
    </source>
</evidence>
<dbReference type="PANTHER" id="PTHR44688:SF16">
    <property type="entry name" value="DNA-BINDING TRANSCRIPTIONAL ACTIVATOR DEVR_DOSR"/>
    <property type="match status" value="1"/>
</dbReference>
<reference evidence="5" key="1">
    <citation type="submission" date="2019-10" db="EMBL/GenBank/DDBJ databases">
        <title>Draft genome sequece of Microseira wollei NIES-4236.</title>
        <authorList>
            <person name="Yamaguchi H."/>
            <person name="Suzuki S."/>
            <person name="Kawachi M."/>
        </authorList>
    </citation>
    <scope>NUCLEOTIDE SEQUENCE</scope>
    <source>
        <strain evidence="5">NIES-4236</strain>
    </source>
</reference>
<dbReference type="GO" id="GO:0006355">
    <property type="term" value="P:regulation of DNA-templated transcription"/>
    <property type="evidence" value="ECO:0007669"/>
    <property type="project" value="InterPro"/>
</dbReference>
<dbReference type="CDD" id="cd06170">
    <property type="entry name" value="LuxR_C_like"/>
    <property type="match status" value="1"/>
</dbReference>
<dbReference type="SUPFAM" id="SSF46894">
    <property type="entry name" value="C-terminal effector domain of the bipartite response regulators"/>
    <property type="match status" value="1"/>
</dbReference>
<dbReference type="PRINTS" id="PR00038">
    <property type="entry name" value="HTHLUXR"/>
</dbReference>
<dbReference type="InterPro" id="IPR036388">
    <property type="entry name" value="WH-like_DNA-bd_sf"/>
</dbReference>
<evidence type="ECO:0000256" key="3">
    <source>
        <dbReference type="ARBA" id="ARBA00023163"/>
    </source>
</evidence>
<evidence type="ECO:0000259" key="4">
    <source>
        <dbReference type="PROSITE" id="PS50043"/>
    </source>
</evidence>
<dbReference type="Gene3D" id="3.30.450.40">
    <property type="match status" value="1"/>
</dbReference>
<dbReference type="InterPro" id="IPR000792">
    <property type="entry name" value="Tscrpt_reg_LuxR_C"/>
</dbReference>
<dbReference type="GO" id="GO:0003677">
    <property type="term" value="F:DNA binding"/>
    <property type="evidence" value="ECO:0007669"/>
    <property type="project" value="UniProtKB-KW"/>
</dbReference>
<dbReference type="SMART" id="SM00065">
    <property type="entry name" value="GAF"/>
    <property type="match status" value="1"/>
</dbReference>
<dbReference type="Pfam" id="PF01590">
    <property type="entry name" value="GAF"/>
    <property type="match status" value="1"/>
</dbReference>
<name>A0AAV3XGH0_9CYAN</name>
<dbReference type="AlphaFoldDB" id="A0AAV3XGH0"/>
<dbReference type="InterPro" id="IPR003018">
    <property type="entry name" value="GAF"/>
</dbReference>
<dbReference type="PANTHER" id="PTHR44688">
    <property type="entry name" value="DNA-BINDING TRANSCRIPTIONAL ACTIVATOR DEVR_DOSR"/>
    <property type="match status" value="1"/>
</dbReference>
<comment type="caution">
    <text evidence="5">The sequence shown here is derived from an EMBL/GenBank/DDBJ whole genome shotgun (WGS) entry which is preliminary data.</text>
</comment>
<dbReference type="InterPro" id="IPR029016">
    <property type="entry name" value="GAF-like_dom_sf"/>
</dbReference>
<evidence type="ECO:0000256" key="2">
    <source>
        <dbReference type="ARBA" id="ARBA00023125"/>
    </source>
</evidence>
<dbReference type="EMBL" id="BLAY01000075">
    <property type="protein sequence ID" value="GET39821.1"/>
    <property type="molecule type" value="Genomic_DNA"/>
</dbReference>
<proteinExistence type="predicted"/>
<gene>
    <name evidence="5" type="ORF">MiSe_45930</name>
</gene>
<evidence type="ECO:0000313" key="6">
    <source>
        <dbReference type="Proteomes" id="UP001050975"/>
    </source>
</evidence>
<protein>
    <submittedName>
        <fullName evidence="5">Response regulator receiver domain protein (CheY-like)</fullName>
    </submittedName>
</protein>